<reference evidence="1" key="1">
    <citation type="submission" date="2023-03" db="EMBL/GenBank/DDBJ databases">
        <title>Massive genome expansion in bonnet fungi (Mycena s.s.) driven by repeated elements and novel gene families across ecological guilds.</title>
        <authorList>
            <consortium name="Lawrence Berkeley National Laboratory"/>
            <person name="Harder C.B."/>
            <person name="Miyauchi S."/>
            <person name="Viragh M."/>
            <person name="Kuo A."/>
            <person name="Thoen E."/>
            <person name="Andreopoulos B."/>
            <person name="Lu D."/>
            <person name="Skrede I."/>
            <person name="Drula E."/>
            <person name="Henrissat B."/>
            <person name="Morin E."/>
            <person name="Kohler A."/>
            <person name="Barry K."/>
            <person name="LaButti K."/>
            <person name="Morin E."/>
            <person name="Salamov A."/>
            <person name="Lipzen A."/>
            <person name="Mereny Z."/>
            <person name="Hegedus B."/>
            <person name="Baldrian P."/>
            <person name="Stursova M."/>
            <person name="Weitz H."/>
            <person name="Taylor A."/>
            <person name="Grigoriev I.V."/>
            <person name="Nagy L.G."/>
            <person name="Martin F."/>
            <person name="Kauserud H."/>
        </authorList>
    </citation>
    <scope>NUCLEOTIDE SEQUENCE</scope>
    <source>
        <strain evidence="1">CBHHK182m</strain>
    </source>
</reference>
<dbReference type="Proteomes" id="UP001215598">
    <property type="component" value="Unassembled WGS sequence"/>
</dbReference>
<name>A0AAD7HS35_9AGAR</name>
<evidence type="ECO:0000313" key="1">
    <source>
        <dbReference type="EMBL" id="KAJ7727087.1"/>
    </source>
</evidence>
<keyword evidence="2" id="KW-1185">Reference proteome</keyword>
<gene>
    <name evidence="1" type="ORF">B0H16DRAFT_1331751</name>
</gene>
<proteinExistence type="predicted"/>
<dbReference type="AlphaFoldDB" id="A0AAD7HS35"/>
<accession>A0AAD7HS35</accession>
<dbReference type="EMBL" id="JARKIB010000182">
    <property type="protein sequence ID" value="KAJ7727087.1"/>
    <property type="molecule type" value="Genomic_DNA"/>
</dbReference>
<protein>
    <submittedName>
        <fullName evidence="1">Uncharacterized protein</fullName>
    </submittedName>
</protein>
<comment type="caution">
    <text evidence="1">The sequence shown here is derived from an EMBL/GenBank/DDBJ whole genome shotgun (WGS) entry which is preliminary data.</text>
</comment>
<organism evidence="1 2">
    <name type="scientific">Mycena metata</name>
    <dbReference type="NCBI Taxonomy" id="1033252"/>
    <lineage>
        <taxon>Eukaryota</taxon>
        <taxon>Fungi</taxon>
        <taxon>Dikarya</taxon>
        <taxon>Basidiomycota</taxon>
        <taxon>Agaricomycotina</taxon>
        <taxon>Agaricomycetes</taxon>
        <taxon>Agaricomycetidae</taxon>
        <taxon>Agaricales</taxon>
        <taxon>Marasmiineae</taxon>
        <taxon>Mycenaceae</taxon>
        <taxon>Mycena</taxon>
    </lineage>
</organism>
<evidence type="ECO:0000313" key="2">
    <source>
        <dbReference type="Proteomes" id="UP001215598"/>
    </source>
</evidence>
<sequence length="136" mass="15432">MGEDWTTLVEVWWALEKSSGFSSKTKTHPTTNRPKAVGTWVKNARRGTPNIGGAAAMEAQWWAWWLAINPKWRLGEDRQLKQEGDGSFDALRCPGQNGFLNVIICLKWWRAEMATASDGWLRAVKDVKWVLTQMVG</sequence>